<dbReference type="CDD" id="cd09272">
    <property type="entry name" value="RNase_HI_RT_Ty1"/>
    <property type="match status" value="1"/>
</dbReference>
<dbReference type="PANTHER" id="PTHR42648">
    <property type="entry name" value="TRANSPOSASE, PUTATIVE-RELATED"/>
    <property type="match status" value="1"/>
</dbReference>
<dbReference type="GO" id="GO:0006508">
    <property type="term" value="P:proteolysis"/>
    <property type="evidence" value="ECO:0007669"/>
    <property type="project" value="UniProtKB-KW"/>
</dbReference>
<feature type="domain" description="Integrase catalytic" evidence="8">
    <location>
        <begin position="479"/>
        <end position="654"/>
    </location>
</feature>
<evidence type="ECO:0000256" key="5">
    <source>
        <dbReference type="PROSITE-ProRule" id="PRU00047"/>
    </source>
</evidence>
<dbReference type="InterPro" id="IPR013103">
    <property type="entry name" value="RVT_2"/>
</dbReference>
<keyword evidence="5" id="KW-0863">Zinc-finger</keyword>
<evidence type="ECO:0000259" key="8">
    <source>
        <dbReference type="PROSITE" id="PS50994"/>
    </source>
</evidence>
<keyword evidence="4" id="KW-0378">Hydrolase</keyword>
<protein>
    <submittedName>
        <fullName evidence="9">Uncharacterized protein</fullName>
    </submittedName>
</protein>
<feature type="domain" description="CCHC-type" evidence="7">
    <location>
        <begin position="233"/>
        <end position="249"/>
    </location>
</feature>
<feature type="region of interest" description="Disordered" evidence="6">
    <location>
        <begin position="242"/>
        <end position="265"/>
    </location>
</feature>
<keyword evidence="3" id="KW-0064">Aspartyl protease</keyword>
<dbReference type="Pfam" id="PF22936">
    <property type="entry name" value="Pol_BBD"/>
    <property type="match status" value="1"/>
</dbReference>
<dbReference type="PANTHER" id="PTHR42648:SF28">
    <property type="entry name" value="TRANSPOSON-ENCODED PROTEIN WITH RIBONUCLEASE H-LIKE AND RETROVIRUS ZINC FINGER-LIKE DOMAINS"/>
    <property type="match status" value="1"/>
</dbReference>
<feature type="compositionally biased region" description="Basic and acidic residues" evidence="6">
    <location>
        <begin position="251"/>
        <end position="265"/>
    </location>
</feature>
<dbReference type="GO" id="GO:0003676">
    <property type="term" value="F:nucleic acid binding"/>
    <property type="evidence" value="ECO:0007669"/>
    <property type="project" value="InterPro"/>
</dbReference>
<dbReference type="Pfam" id="PF14223">
    <property type="entry name" value="Retrotran_gag_2"/>
    <property type="match status" value="1"/>
</dbReference>
<dbReference type="InterPro" id="IPR057670">
    <property type="entry name" value="SH3_retrovirus"/>
</dbReference>
<organism evidence="9 10">
    <name type="scientific">Lasius platythorax</name>
    <dbReference type="NCBI Taxonomy" id="488582"/>
    <lineage>
        <taxon>Eukaryota</taxon>
        <taxon>Metazoa</taxon>
        <taxon>Ecdysozoa</taxon>
        <taxon>Arthropoda</taxon>
        <taxon>Hexapoda</taxon>
        <taxon>Insecta</taxon>
        <taxon>Pterygota</taxon>
        <taxon>Neoptera</taxon>
        <taxon>Endopterygota</taxon>
        <taxon>Hymenoptera</taxon>
        <taxon>Apocrita</taxon>
        <taxon>Aculeata</taxon>
        <taxon>Formicoidea</taxon>
        <taxon>Formicidae</taxon>
        <taxon>Formicinae</taxon>
        <taxon>Lasius</taxon>
        <taxon>Lasius</taxon>
    </lineage>
</organism>
<evidence type="ECO:0000256" key="1">
    <source>
        <dbReference type="ARBA" id="ARBA00022670"/>
    </source>
</evidence>
<dbReference type="Pfam" id="PF25597">
    <property type="entry name" value="SH3_retrovirus"/>
    <property type="match status" value="1"/>
</dbReference>
<evidence type="ECO:0000313" key="9">
    <source>
        <dbReference type="EMBL" id="CAL1681101.1"/>
    </source>
</evidence>
<dbReference type="InterPro" id="IPR001584">
    <property type="entry name" value="Integrase_cat-core"/>
</dbReference>
<sequence>MASSNVRIELLNKENFDTWKIQMEALLVKNDAWSYVNGETVKPEIVVGDEASATRLKKWETADRKAKSDIILSISPTELKQVKGCDTSREVWDKLASIYQSKGPARKATLLKQLTLQRMEDDEDVREHLRKFFDTVDKLSDMEVTINPDLLTVMLLYSLPPRFENFRCAIESRDELPTPEVLRVKIAEEHDARKNDARIAGQGAMIAKRSERHRNPKEKKGNVASQKKPFKFKCHSCGKVGHKASDCQSPTEHKTSAKNPEKGKMADTDDVSVFACVPAKQEVFQAMEATHVDRWCLDSGCTSHLCGDSGRFVHLGKITTGKLSLANNSSTNIVGKGTIRLNTEIEGRSKIVSLEDTLHVPDLRTNLLSVSKITDRGYKVIFDDKSAKVVDRNGATKLEAFCVNGLYYVQDVKQECKSAAVIDRRSTRASVEDWHRRMGHLNLKDLSTSYRDRTVLGMDVEDSERDFKCEVCIRGKMTRSFFPKKSNRQTDLLELIHSDVCGPMKNESLGRCRYFVTFIDDCSRWCVVNMIRGKNEVLSAFKQFKALVENQAGRKIKCLQSDNGKEYINRDFDDFLKENGIQRRLTVTHTPEQNGVAERKNRTLVEMARCLLIQSDLSPAFWGEAINTANYIRNRCPTSSLGGKTPFERWTGKTPDVGYFQEFGCQVYSLIREPNKEKFQSRSKKGVFVGYAEDSKAFRIWIPDEHRIDISRDVEFLAVPDGLSEAHENPKVKAIDEDWREAEISAPDDDDRIADVQEVDQDAQPQVVTRRGRGRPRKEMTGLKGRPKKIYQVANDRLPTIEEADFAYLAEVPINQSLNGPDAEEWVQAMTEEMKSIIKNDTWTLVDRPEGCEVIGSRFVLRNKFNRNGTLERRKARIVARGFSQRPGVDFNQTFAPVARISSIRIMTALAAQHHMKMHHLDVTTAYLNGVLEEQIYMETPRFSELVLEEIVATEKKGKIFDNASSMLQDLKKGDKVCLLKKALYGLRQAGRRWHVKLSQALKDYGLKPSSADPCVFFAKDGENALIATIYVDDILVASCDISKIAELTEYLSSLFQITDFGEVNYCLGIEFHQDKDRILMSQEGYINDILSRFGMEDSKPVSTPLDCSVKLKKDVCCSTVQEKDLPYRELIGMLMYLSVCTRPDIAYTVSYLGQFNCCYNETHWKSAKRVLRYLKGTSKVGLCFKRADKDLIGYADADWANCLDDRRSYTGYVFTLFDSIVSWESRKQRTTALSSTEAEYMAISDAVKEAIYLQRFIKDLGFQLPSTLKIFNDNNGARKLAENPVFHARTKHIDVRHHFVREVLNSGILKIEYAPTEIMPADILTKGLPKPKHEKCVDLLGLVTV</sequence>
<evidence type="ECO:0000313" key="10">
    <source>
        <dbReference type="Proteomes" id="UP001497644"/>
    </source>
</evidence>
<dbReference type="InterPro" id="IPR039537">
    <property type="entry name" value="Retrotran_Ty1/copia-like"/>
</dbReference>
<name>A0AAV2NPE3_9HYME</name>
<dbReference type="SUPFAM" id="SSF53098">
    <property type="entry name" value="Ribonuclease H-like"/>
    <property type="match status" value="1"/>
</dbReference>
<dbReference type="EMBL" id="OZ034826">
    <property type="protein sequence ID" value="CAL1681101.1"/>
    <property type="molecule type" value="Genomic_DNA"/>
</dbReference>
<evidence type="ECO:0000256" key="4">
    <source>
        <dbReference type="ARBA" id="ARBA00022801"/>
    </source>
</evidence>
<accession>A0AAV2NPE3</accession>
<gene>
    <name evidence="9" type="ORF">LPLAT_LOCUS7251</name>
</gene>
<reference evidence="9" key="1">
    <citation type="submission" date="2024-04" db="EMBL/GenBank/DDBJ databases">
        <authorList>
            <consortium name="Molecular Ecology Group"/>
        </authorList>
    </citation>
    <scope>NUCLEOTIDE SEQUENCE</scope>
</reference>
<keyword evidence="10" id="KW-1185">Reference proteome</keyword>
<dbReference type="Pfam" id="PF13976">
    <property type="entry name" value="gag_pre-integrs"/>
    <property type="match status" value="1"/>
</dbReference>
<dbReference type="PROSITE" id="PS50994">
    <property type="entry name" value="INTEGRASE"/>
    <property type="match status" value="1"/>
</dbReference>
<dbReference type="GO" id="GO:0008270">
    <property type="term" value="F:zinc ion binding"/>
    <property type="evidence" value="ECO:0007669"/>
    <property type="project" value="UniProtKB-KW"/>
</dbReference>
<dbReference type="SUPFAM" id="SSF56672">
    <property type="entry name" value="DNA/RNA polymerases"/>
    <property type="match status" value="1"/>
</dbReference>
<dbReference type="InterPro" id="IPR043502">
    <property type="entry name" value="DNA/RNA_pol_sf"/>
</dbReference>
<dbReference type="Pfam" id="PF00665">
    <property type="entry name" value="rve"/>
    <property type="match status" value="1"/>
</dbReference>
<keyword evidence="5" id="KW-0862">Zinc</keyword>
<keyword evidence="2" id="KW-0479">Metal-binding</keyword>
<evidence type="ECO:0000256" key="3">
    <source>
        <dbReference type="ARBA" id="ARBA00022750"/>
    </source>
</evidence>
<dbReference type="PROSITE" id="PS50158">
    <property type="entry name" value="ZF_CCHC"/>
    <property type="match status" value="1"/>
</dbReference>
<dbReference type="InterPro" id="IPR025724">
    <property type="entry name" value="GAG-pre-integrase_dom"/>
</dbReference>
<dbReference type="Pfam" id="PF07727">
    <property type="entry name" value="RVT_2"/>
    <property type="match status" value="1"/>
</dbReference>
<dbReference type="Proteomes" id="UP001497644">
    <property type="component" value="Chromosome 3"/>
</dbReference>
<dbReference type="SMART" id="SM00343">
    <property type="entry name" value="ZnF_C2HC"/>
    <property type="match status" value="1"/>
</dbReference>
<dbReference type="InterPro" id="IPR001878">
    <property type="entry name" value="Znf_CCHC"/>
</dbReference>
<dbReference type="GO" id="GO:0042575">
    <property type="term" value="C:DNA polymerase complex"/>
    <property type="evidence" value="ECO:0007669"/>
    <property type="project" value="UniProtKB-ARBA"/>
</dbReference>
<evidence type="ECO:0000256" key="2">
    <source>
        <dbReference type="ARBA" id="ARBA00022723"/>
    </source>
</evidence>
<proteinExistence type="predicted"/>
<dbReference type="GO" id="GO:0071897">
    <property type="term" value="P:DNA biosynthetic process"/>
    <property type="evidence" value="ECO:0007669"/>
    <property type="project" value="UniProtKB-ARBA"/>
</dbReference>
<dbReference type="Gene3D" id="3.30.420.10">
    <property type="entry name" value="Ribonuclease H-like superfamily/Ribonuclease H"/>
    <property type="match status" value="1"/>
</dbReference>
<dbReference type="GO" id="GO:0004190">
    <property type="term" value="F:aspartic-type endopeptidase activity"/>
    <property type="evidence" value="ECO:0007669"/>
    <property type="project" value="UniProtKB-KW"/>
</dbReference>
<dbReference type="InterPro" id="IPR036397">
    <property type="entry name" value="RNaseH_sf"/>
</dbReference>
<dbReference type="InterPro" id="IPR054722">
    <property type="entry name" value="PolX-like_BBD"/>
</dbReference>
<evidence type="ECO:0000259" key="7">
    <source>
        <dbReference type="PROSITE" id="PS50158"/>
    </source>
</evidence>
<dbReference type="GO" id="GO:0015074">
    <property type="term" value="P:DNA integration"/>
    <property type="evidence" value="ECO:0007669"/>
    <property type="project" value="InterPro"/>
</dbReference>
<keyword evidence="1" id="KW-0645">Protease</keyword>
<evidence type="ECO:0000256" key="6">
    <source>
        <dbReference type="SAM" id="MobiDB-lite"/>
    </source>
</evidence>
<dbReference type="InterPro" id="IPR012337">
    <property type="entry name" value="RNaseH-like_sf"/>
</dbReference>